<evidence type="ECO:0000313" key="3">
    <source>
        <dbReference type="EMBL" id="GAA2007829.1"/>
    </source>
</evidence>
<feature type="chain" id="PRO_5045707397" evidence="2">
    <location>
        <begin position="28"/>
        <end position="322"/>
    </location>
</feature>
<gene>
    <name evidence="3" type="ORF">GCM10009799_39240</name>
</gene>
<protein>
    <submittedName>
        <fullName evidence="3">Uncharacterized protein</fullName>
    </submittedName>
</protein>
<proteinExistence type="predicted"/>
<comment type="caution">
    <text evidence="3">The sequence shown here is derived from an EMBL/GenBank/DDBJ whole genome shotgun (WGS) entry which is preliminary data.</text>
</comment>
<dbReference type="RefSeq" id="WP_344164326.1">
    <property type="nucleotide sequence ID" value="NZ_BAAAPC010000018.1"/>
</dbReference>
<feature type="compositionally biased region" description="Basic and acidic residues" evidence="1">
    <location>
        <begin position="293"/>
        <end position="322"/>
    </location>
</feature>
<keyword evidence="4" id="KW-1185">Reference proteome</keyword>
<accession>A0ABP5ETZ1</accession>
<evidence type="ECO:0000256" key="2">
    <source>
        <dbReference type="SAM" id="SignalP"/>
    </source>
</evidence>
<evidence type="ECO:0000256" key="1">
    <source>
        <dbReference type="SAM" id="MobiDB-lite"/>
    </source>
</evidence>
<organism evidence="3 4">
    <name type="scientific">Nocardiopsis rhodophaea</name>
    <dbReference type="NCBI Taxonomy" id="280238"/>
    <lineage>
        <taxon>Bacteria</taxon>
        <taxon>Bacillati</taxon>
        <taxon>Actinomycetota</taxon>
        <taxon>Actinomycetes</taxon>
        <taxon>Streptosporangiales</taxon>
        <taxon>Nocardiopsidaceae</taxon>
        <taxon>Nocardiopsis</taxon>
    </lineage>
</organism>
<dbReference type="EMBL" id="BAAAPC010000018">
    <property type="protein sequence ID" value="GAA2007829.1"/>
    <property type="molecule type" value="Genomic_DNA"/>
</dbReference>
<feature type="signal peptide" evidence="2">
    <location>
        <begin position="1"/>
        <end position="27"/>
    </location>
</feature>
<feature type="region of interest" description="Disordered" evidence="1">
    <location>
        <begin position="281"/>
        <end position="322"/>
    </location>
</feature>
<keyword evidence="2" id="KW-0732">Signal</keyword>
<dbReference type="Proteomes" id="UP001501585">
    <property type="component" value="Unassembled WGS sequence"/>
</dbReference>
<reference evidence="4" key="1">
    <citation type="journal article" date="2019" name="Int. J. Syst. Evol. Microbiol.">
        <title>The Global Catalogue of Microorganisms (GCM) 10K type strain sequencing project: providing services to taxonomists for standard genome sequencing and annotation.</title>
        <authorList>
            <consortium name="The Broad Institute Genomics Platform"/>
            <consortium name="The Broad Institute Genome Sequencing Center for Infectious Disease"/>
            <person name="Wu L."/>
            <person name="Ma J."/>
        </authorList>
    </citation>
    <scope>NUCLEOTIDE SEQUENCE [LARGE SCALE GENOMIC DNA]</scope>
    <source>
        <strain evidence="4">JCM 15313</strain>
    </source>
</reference>
<sequence>MKSWSALASTTVLALGGLTFFAAPAHADLVTSCVGVGGAVTVPGELVVPAGKSCTLEGTTVEGEVTVRKGADLVVIDGTLNSSVTVRHNAFLDTKDTEIKGTVTTRGAYGAYLDESEAGRNVRTLKGRGSKNESFLYTIDSKVGGNINATHGDVYFVGASVGGNIASKGTEYTDLYDTEVNGNLHIDGNRLGSVFCHGEVHGNASYTGNVGPLQIGASGKDGTCRGVSYWGGNVEVKGNAGGALINDNIIRGNLVGQNNDPVAQKGANNRIRGEVTGEFADMPTFTTRSAPATDERADEIEGKASERRTAAKSDAEDAGKAF</sequence>
<name>A0ABP5ETZ1_9ACTN</name>
<evidence type="ECO:0000313" key="4">
    <source>
        <dbReference type="Proteomes" id="UP001501585"/>
    </source>
</evidence>